<organism evidence="4 5">
    <name type="scientific">Phialophora macrospora</name>
    <dbReference type="NCBI Taxonomy" id="1851006"/>
    <lineage>
        <taxon>Eukaryota</taxon>
        <taxon>Fungi</taxon>
        <taxon>Dikarya</taxon>
        <taxon>Ascomycota</taxon>
        <taxon>Pezizomycotina</taxon>
        <taxon>Eurotiomycetes</taxon>
        <taxon>Chaetothyriomycetidae</taxon>
        <taxon>Chaetothyriales</taxon>
        <taxon>Herpotrichiellaceae</taxon>
        <taxon>Phialophora</taxon>
    </lineage>
</organism>
<dbReference type="InterPro" id="IPR013272">
    <property type="entry name" value="Vps72/YL1_C"/>
</dbReference>
<dbReference type="STRING" id="5601.A0A0D2DKM8"/>
<feature type="compositionally biased region" description="Acidic residues" evidence="2">
    <location>
        <begin position="69"/>
        <end position="97"/>
    </location>
</feature>
<dbReference type="EMBL" id="KN846962">
    <property type="protein sequence ID" value="KIW62952.1"/>
    <property type="molecule type" value="Genomic_DNA"/>
</dbReference>
<evidence type="ECO:0000313" key="4">
    <source>
        <dbReference type="EMBL" id="KIW62952.1"/>
    </source>
</evidence>
<evidence type="ECO:0000313" key="5">
    <source>
        <dbReference type="Proteomes" id="UP000054266"/>
    </source>
</evidence>
<feature type="compositionally biased region" description="Basic and acidic residues" evidence="2">
    <location>
        <begin position="285"/>
        <end position="294"/>
    </location>
</feature>
<gene>
    <name evidence="4" type="ORF">PV04_09837</name>
</gene>
<evidence type="ECO:0000256" key="1">
    <source>
        <dbReference type="ARBA" id="ARBA00006832"/>
    </source>
</evidence>
<dbReference type="AlphaFoldDB" id="A0A0D2DKM8"/>
<dbReference type="Proteomes" id="UP000054266">
    <property type="component" value="Unassembled WGS sequence"/>
</dbReference>
<feature type="domain" description="Vps72/YL1 C-terminal" evidence="3">
    <location>
        <begin position="614"/>
        <end position="643"/>
    </location>
</feature>
<feature type="region of interest" description="Disordered" evidence="2">
    <location>
        <begin position="285"/>
        <end position="435"/>
    </location>
</feature>
<feature type="compositionally biased region" description="Basic and acidic residues" evidence="2">
    <location>
        <begin position="182"/>
        <end position="236"/>
    </location>
</feature>
<dbReference type="HOGENOM" id="CLU_008699_2_0_1"/>
<evidence type="ECO:0000259" key="3">
    <source>
        <dbReference type="SMART" id="SM00993"/>
    </source>
</evidence>
<dbReference type="Pfam" id="PF05764">
    <property type="entry name" value="YL1"/>
    <property type="match status" value="1"/>
</dbReference>
<dbReference type="GO" id="GO:0005634">
    <property type="term" value="C:nucleus"/>
    <property type="evidence" value="ECO:0007669"/>
    <property type="project" value="TreeGrafter"/>
</dbReference>
<sequence>MADNETADDTPQLSDTDSSDAESEPAPVESLVAGRERRKTAGNRYDRDMVLEEAGDADEPDEVTLLFADDQDEEDDEFRSNADDEDADMSSSDDDDQGPNAAPEDLEGEKELQTQAKQERAKKRKADLALTSVAGVRKKLKTDPTRPAGASAPAKPSKKKERVTWVHDENSGRSSLRKQTIAHREETIARLKESEAQSKKLKALKEKRDRERAKDAPRELTQADRLAEAAKVERQNAKSLNRWEATERKRQEEQAAKLAALKNRKLDGPVVTWLSQKAKWVRPDPSKIATKDAAELTGPKKRGRKSKAELELIAAEKAAESTGVGLTAPATTSILAPHNPPVQGSASETVPPGTLPSETLPSETLPSETLPSETVPSETVPSETVPSETVPSETVPSETVPSETVPSEAVPPETVSMPTAGAGASQPQVMLPAPDELQEPLLVGIHEYANMQVDSNASQSKPVSPAPPESDVQRDTEMKQVTQQGIEQPLEASYDRVDSQTATPGSAVQPALLETLSSEDAEGVAIKTEIPTEQTQTPALTPAPLDPGQLDPMHLITQHIPESQTPQIEEDTTRNLVILEKFDELTSDARQEYSLFFNKKATVRAGRAVKQSQELCLITALPVRYRDPSTGIPFANAVAYKKLQELKEHKYAWSSMLGCYVGLENGITARGVPEGF</sequence>
<feature type="region of interest" description="Disordered" evidence="2">
    <location>
        <begin position="453"/>
        <end position="483"/>
    </location>
</feature>
<dbReference type="PANTHER" id="PTHR13275">
    <property type="entry name" value="YL-1 PROTEIN TRANSCRIPTION FACTOR-LIKE 1"/>
    <property type="match status" value="1"/>
</dbReference>
<dbReference type="Pfam" id="PF08265">
    <property type="entry name" value="YL1_C"/>
    <property type="match status" value="1"/>
</dbReference>
<dbReference type="PANTHER" id="PTHR13275:SF4">
    <property type="entry name" value="VACUOLAR PROTEIN SORTING-ASSOCIATED PROTEIN 72 HOMOLOG"/>
    <property type="match status" value="1"/>
</dbReference>
<protein>
    <recommendedName>
        <fullName evidence="3">Vps72/YL1 C-terminal domain-containing protein</fullName>
    </recommendedName>
</protein>
<feature type="compositionally biased region" description="Polar residues" evidence="2">
    <location>
        <begin position="356"/>
        <end position="405"/>
    </location>
</feature>
<accession>A0A0D2DKM8</accession>
<feature type="compositionally biased region" description="Acidic residues" evidence="2">
    <location>
        <begin position="51"/>
        <end position="62"/>
    </location>
</feature>
<evidence type="ECO:0000256" key="2">
    <source>
        <dbReference type="SAM" id="MobiDB-lite"/>
    </source>
</evidence>
<feature type="compositionally biased region" description="Polar residues" evidence="2">
    <location>
        <begin position="453"/>
        <end position="462"/>
    </location>
</feature>
<keyword evidence="5" id="KW-1185">Reference proteome</keyword>
<dbReference type="SMART" id="SM00993">
    <property type="entry name" value="YL1_C"/>
    <property type="match status" value="1"/>
</dbReference>
<proteinExistence type="inferred from homology"/>
<dbReference type="InterPro" id="IPR046757">
    <property type="entry name" value="YL1_N"/>
</dbReference>
<feature type="compositionally biased region" description="Basic and acidic residues" evidence="2">
    <location>
        <begin position="162"/>
        <end position="171"/>
    </location>
</feature>
<reference evidence="4 5" key="1">
    <citation type="submission" date="2015-01" db="EMBL/GenBank/DDBJ databases">
        <title>The Genome Sequence of Capronia semiimmersa CBS27337.</title>
        <authorList>
            <consortium name="The Broad Institute Genomics Platform"/>
            <person name="Cuomo C."/>
            <person name="de Hoog S."/>
            <person name="Gorbushina A."/>
            <person name="Stielow B."/>
            <person name="Teixiera M."/>
            <person name="Abouelleil A."/>
            <person name="Chapman S.B."/>
            <person name="Priest M."/>
            <person name="Young S.K."/>
            <person name="Wortman J."/>
            <person name="Nusbaum C."/>
            <person name="Birren B."/>
        </authorList>
    </citation>
    <scope>NUCLEOTIDE SEQUENCE [LARGE SCALE GENOMIC DNA]</scope>
    <source>
        <strain evidence="4 5">CBS 27337</strain>
    </source>
</reference>
<name>A0A0D2DKM8_9EURO</name>
<feature type="region of interest" description="Disordered" evidence="2">
    <location>
        <begin position="1"/>
        <end position="248"/>
    </location>
</feature>
<comment type="similarity">
    <text evidence="1">Belongs to the VPS72/YL1 family.</text>
</comment>